<evidence type="ECO:0000313" key="10">
    <source>
        <dbReference type="Proteomes" id="UP000198611"/>
    </source>
</evidence>
<organism evidence="9 10">
    <name type="scientific">Thiohalospira halophila DSM 15071</name>
    <dbReference type="NCBI Taxonomy" id="1123397"/>
    <lineage>
        <taxon>Bacteria</taxon>
        <taxon>Pseudomonadati</taxon>
        <taxon>Pseudomonadota</taxon>
        <taxon>Gammaproteobacteria</taxon>
        <taxon>Thiohalospirales</taxon>
        <taxon>Thiohalospiraceae</taxon>
        <taxon>Thiohalospira</taxon>
    </lineage>
</organism>
<evidence type="ECO:0000256" key="2">
    <source>
        <dbReference type="ARBA" id="ARBA00022723"/>
    </source>
</evidence>
<evidence type="ECO:0000313" key="9">
    <source>
        <dbReference type="EMBL" id="SFD76371.1"/>
    </source>
</evidence>
<sequence length="263" mass="28230">MRHTLVRLLFLSLMATLAACATVPETGRSQLMLISPAQEREMGQREFRRMVEELPVERGTERASLVEDVGERIAAVAPLPDAEWEFVLFDQPETANAFCLPGGKVGIYTGILGVTEDEAGLATVMAHEVAHAVARHGGERLSRAMALDLGATVVAGALGSEGPGTREALLGAYSIGAQVGVMLPHSRANELEADRLGLIYMARAGYDPRAAVAFWERFQAAKGEGGAPPVFLSTHPPDAQRIRALRKQLPHALEIYRSVGGQV</sequence>
<keyword evidence="1 6" id="KW-0645">Protease</keyword>
<dbReference type="PANTHER" id="PTHR22726">
    <property type="entry name" value="METALLOENDOPEPTIDASE OMA1"/>
    <property type="match status" value="1"/>
</dbReference>
<evidence type="ECO:0000256" key="1">
    <source>
        <dbReference type="ARBA" id="ARBA00022670"/>
    </source>
</evidence>
<accession>A0A1I1UZZ8</accession>
<dbReference type="STRING" id="1123397.SAMN05660831_02272"/>
<dbReference type="PANTHER" id="PTHR22726:SF24">
    <property type="entry name" value="M48 FAMILY METALLOPEPTIDASE"/>
    <property type="match status" value="1"/>
</dbReference>
<evidence type="ECO:0000256" key="4">
    <source>
        <dbReference type="ARBA" id="ARBA00022833"/>
    </source>
</evidence>
<dbReference type="GO" id="GO:0016020">
    <property type="term" value="C:membrane"/>
    <property type="evidence" value="ECO:0007669"/>
    <property type="project" value="TreeGrafter"/>
</dbReference>
<keyword evidence="7" id="KW-0732">Signal</keyword>
<dbReference type="InterPro" id="IPR001915">
    <property type="entry name" value="Peptidase_M48"/>
</dbReference>
<reference evidence="9 10" key="1">
    <citation type="submission" date="2016-10" db="EMBL/GenBank/DDBJ databases">
        <authorList>
            <person name="de Groot N.N."/>
        </authorList>
    </citation>
    <scope>NUCLEOTIDE SEQUENCE [LARGE SCALE GENOMIC DNA]</scope>
    <source>
        <strain evidence="9 10">HL3</strain>
    </source>
</reference>
<proteinExistence type="inferred from homology"/>
<keyword evidence="2" id="KW-0479">Metal-binding</keyword>
<evidence type="ECO:0000256" key="6">
    <source>
        <dbReference type="RuleBase" id="RU003983"/>
    </source>
</evidence>
<comment type="cofactor">
    <cofactor evidence="6">
        <name>Zn(2+)</name>
        <dbReference type="ChEBI" id="CHEBI:29105"/>
    </cofactor>
    <text evidence="6">Binds 1 zinc ion per subunit.</text>
</comment>
<dbReference type="GO" id="GO:0051603">
    <property type="term" value="P:proteolysis involved in protein catabolic process"/>
    <property type="evidence" value="ECO:0007669"/>
    <property type="project" value="TreeGrafter"/>
</dbReference>
<dbReference type="Pfam" id="PF01435">
    <property type="entry name" value="Peptidase_M48"/>
    <property type="match status" value="1"/>
</dbReference>
<evidence type="ECO:0000256" key="5">
    <source>
        <dbReference type="ARBA" id="ARBA00023049"/>
    </source>
</evidence>
<dbReference type="EMBL" id="FOMJ01000008">
    <property type="protein sequence ID" value="SFD76371.1"/>
    <property type="molecule type" value="Genomic_DNA"/>
</dbReference>
<dbReference type="RefSeq" id="WP_093428886.1">
    <property type="nucleotide sequence ID" value="NZ_FOMJ01000008.1"/>
</dbReference>
<dbReference type="PROSITE" id="PS51257">
    <property type="entry name" value="PROKAR_LIPOPROTEIN"/>
    <property type="match status" value="1"/>
</dbReference>
<dbReference type="CDD" id="cd07331">
    <property type="entry name" value="M48C_Oma1_like"/>
    <property type="match status" value="1"/>
</dbReference>
<feature type="chain" id="PRO_5011486898" evidence="7">
    <location>
        <begin position="22"/>
        <end position="263"/>
    </location>
</feature>
<protein>
    <submittedName>
        <fullName evidence="9">Peptidase family M48</fullName>
    </submittedName>
</protein>
<evidence type="ECO:0000259" key="8">
    <source>
        <dbReference type="Pfam" id="PF01435"/>
    </source>
</evidence>
<dbReference type="GO" id="GO:0004222">
    <property type="term" value="F:metalloendopeptidase activity"/>
    <property type="evidence" value="ECO:0007669"/>
    <property type="project" value="InterPro"/>
</dbReference>
<name>A0A1I1UZZ8_9GAMM</name>
<keyword evidence="5 6" id="KW-0482">Metalloprotease</keyword>
<dbReference type="Proteomes" id="UP000198611">
    <property type="component" value="Unassembled WGS sequence"/>
</dbReference>
<gene>
    <name evidence="9" type="ORF">SAMN05660831_02272</name>
</gene>
<dbReference type="AlphaFoldDB" id="A0A1I1UZZ8"/>
<evidence type="ECO:0000256" key="3">
    <source>
        <dbReference type="ARBA" id="ARBA00022801"/>
    </source>
</evidence>
<keyword evidence="10" id="KW-1185">Reference proteome</keyword>
<feature type="signal peptide" evidence="7">
    <location>
        <begin position="1"/>
        <end position="21"/>
    </location>
</feature>
<dbReference type="InterPro" id="IPR051156">
    <property type="entry name" value="Mito/Outer_Membr_Metalloprot"/>
</dbReference>
<feature type="domain" description="Peptidase M48" evidence="8">
    <location>
        <begin position="64"/>
        <end position="247"/>
    </location>
</feature>
<dbReference type="GO" id="GO:0046872">
    <property type="term" value="F:metal ion binding"/>
    <property type="evidence" value="ECO:0007669"/>
    <property type="project" value="UniProtKB-KW"/>
</dbReference>
<comment type="similarity">
    <text evidence="6">Belongs to the peptidase M48 family.</text>
</comment>
<keyword evidence="4 6" id="KW-0862">Zinc</keyword>
<keyword evidence="3 6" id="KW-0378">Hydrolase</keyword>
<evidence type="ECO:0000256" key="7">
    <source>
        <dbReference type="SAM" id="SignalP"/>
    </source>
</evidence>
<dbReference type="Gene3D" id="3.30.2010.10">
    <property type="entry name" value="Metalloproteases ('zincins'), catalytic domain"/>
    <property type="match status" value="1"/>
</dbReference>
<dbReference type="OrthoDB" id="9810445at2"/>